<evidence type="ECO:0000256" key="1">
    <source>
        <dbReference type="SAM" id="SignalP"/>
    </source>
</evidence>
<dbReference type="SUPFAM" id="SSF53474">
    <property type="entry name" value="alpha/beta-Hydrolases"/>
    <property type="match status" value="2"/>
</dbReference>
<sequence length="295" mass="32861">MVLIPSTVIVLLAFAQPLHAQSPLVHTPIVDLGYARYQGFYNTTSKVSQFRGIRYAAPPTGSRRWQAPQPPAQTSESQIADNHPLFCLQTTVFPSSKTNPYRNIVNGLPQPANPEVKRPVYDPSRESEDCLFSSRVPPIVPLPVIVWIHGGALNNGGISKFNGATLVEDSGLATIVVTIQYRLGIYGFLSSQKIKDGGVAFWISNSLFNGSGIIYRAITYDNVQFQRAFTHAFTNFAMTLDPNFPLRLTGITPWWNPYDLGKTEMVFNKTEDGRPSIKTIQTHSALLRRCQFWNS</sequence>
<reference evidence="4" key="1">
    <citation type="submission" date="2024-06" db="EMBL/GenBank/DDBJ databases">
        <title>Multi-omics analyses provide insights into the biosynthesis of the anticancer antibiotic pleurotin in Hohenbuehelia grisea.</title>
        <authorList>
            <person name="Weaver J.A."/>
            <person name="Alberti F."/>
        </authorList>
    </citation>
    <scope>NUCLEOTIDE SEQUENCE [LARGE SCALE GENOMIC DNA]</scope>
    <source>
        <strain evidence="4">T-177</strain>
    </source>
</reference>
<comment type="caution">
    <text evidence="3">The sequence shown here is derived from an EMBL/GenBank/DDBJ whole genome shotgun (WGS) entry which is preliminary data.</text>
</comment>
<dbReference type="Proteomes" id="UP001556367">
    <property type="component" value="Unassembled WGS sequence"/>
</dbReference>
<gene>
    <name evidence="3" type="ORF">HGRIS_004337</name>
</gene>
<dbReference type="PANTHER" id="PTHR11559">
    <property type="entry name" value="CARBOXYLESTERASE"/>
    <property type="match status" value="1"/>
</dbReference>
<dbReference type="Pfam" id="PF00135">
    <property type="entry name" value="COesterase"/>
    <property type="match status" value="1"/>
</dbReference>
<organism evidence="3 4">
    <name type="scientific">Hohenbuehelia grisea</name>
    <dbReference type="NCBI Taxonomy" id="104357"/>
    <lineage>
        <taxon>Eukaryota</taxon>
        <taxon>Fungi</taxon>
        <taxon>Dikarya</taxon>
        <taxon>Basidiomycota</taxon>
        <taxon>Agaricomycotina</taxon>
        <taxon>Agaricomycetes</taxon>
        <taxon>Agaricomycetidae</taxon>
        <taxon>Agaricales</taxon>
        <taxon>Pleurotineae</taxon>
        <taxon>Pleurotaceae</taxon>
        <taxon>Hohenbuehelia</taxon>
    </lineage>
</organism>
<evidence type="ECO:0000313" key="4">
    <source>
        <dbReference type="Proteomes" id="UP001556367"/>
    </source>
</evidence>
<feature type="signal peptide" evidence="1">
    <location>
        <begin position="1"/>
        <end position="20"/>
    </location>
</feature>
<proteinExistence type="predicted"/>
<dbReference type="EMBL" id="JASNQZ010000019">
    <property type="protein sequence ID" value="KAL0945186.1"/>
    <property type="molecule type" value="Genomic_DNA"/>
</dbReference>
<evidence type="ECO:0000313" key="3">
    <source>
        <dbReference type="EMBL" id="KAL0945186.1"/>
    </source>
</evidence>
<dbReference type="Gene3D" id="3.40.50.1820">
    <property type="entry name" value="alpha/beta hydrolase"/>
    <property type="match status" value="2"/>
</dbReference>
<dbReference type="InterPro" id="IPR002018">
    <property type="entry name" value="CarbesteraseB"/>
</dbReference>
<feature type="domain" description="Carboxylesterase type B" evidence="2">
    <location>
        <begin position="27"/>
        <end position="192"/>
    </location>
</feature>
<feature type="chain" id="PRO_5046817281" description="Carboxylesterase type B domain-containing protein" evidence="1">
    <location>
        <begin position="21"/>
        <end position="295"/>
    </location>
</feature>
<dbReference type="InterPro" id="IPR050309">
    <property type="entry name" value="Type-B_Carboxylest/Lipase"/>
</dbReference>
<evidence type="ECO:0000259" key="2">
    <source>
        <dbReference type="Pfam" id="PF00135"/>
    </source>
</evidence>
<protein>
    <recommendedName>
        <fullName evidence="2">Carboxylesterase type B domain-containing protein</fullName>
    </recommendedName>
</protein>
<name>A0ABR3IPG1_9AGAR</name>
<keyword evidence="4" id="KW-1185">Reference proteome</keyword>
<accession>A0ABR3IPG1</accession>
<keyword evidence="1" id="KW-0732">Signal</keyword>
<dbReference type="InterPro" id="IPR029058">
    <property type="entry name" value="AB_hydrolase_fold"/>
</dbReference>